<evidence type="ECO:0000256" key="1">
    <source>
        <dbReference type="SAM" id="Phobius"/>
    </source>
</evidence>
<sequence>MIFWIIFHFSDFNVLYSAIGFYGSVLIDGLYMGTGHKALFIWLLLLLALVFLVVYLDGGLDSEPSIFFVILGFFDILFLSAAVVKIMRHYQICGIGRRQYDMNAPYPVTTYIYPLEKQASAVVFGNFTIAQKRRFADFTKFFKSVNLFVIVQLFHVITYNFKIMIYFISIIHQDF</sequence>
<protein>
    <submittedName>
        <fullName evidence="3">Uncharacterized protein</fullName>
    </submittedName>
</protein>
<keyword evidence="1" id="KW-0472">Membrane</keyword>
<accession>A0AAF5PKX3</accession>
<dbReference type="WBParaSite" id="mrna-Wban_02180">
    <property type="protein sequence ID" value="mrna-Wban_02180"/>
    <property type="gene ID" value="Wban_02180"/>
</dbReference>
<organism evidence="2 3">
    <name type="scientific">Wuchereria bancrofti</name>
    <dbReference type="NCBI Taxonomy" id="6293"/>
    <lineage>
        <taxon>Eukaryota</taxon>
        <taxon>Metazoa</taxon>
        <taxon>Ecdysozoa</taxon>
        <taxon>Nematoda</taxon>
        <taxon>Chromadorea</taxon>
        <taxon>Rhabditida</taxon>
        <taxon>Spirurina</taxon>
        <taxon>Spiruromorpha</taxon>
        <taxon>Filarioidea</taxon>
        <taxon>Onchocercidae</taxon>
        <taxon>Wuchereria</taxon>
    </lineage>
</organism>
<reference evidence="2" key="1">
    <citation type="submission" date="2015-03" db="EMBL/GenBank/DDBJ databases">
        <title>Wuchereria bancrofti Genome Sequencing Papua New Guinea Strain.</title>
        <authorList>
            <person name="Small S.T."/>
            <person name="Serre D."/>
            <person name="Zimmerman P.A."/>
        </authorList>
    </citation>
    <scope>NUCLEOTIDE SEQUENCE [LARGE SCALE GENOMIC DNA]</scope>
    <source>
        <strain evidence="2">pt0022</strain>
    </source>
</reference>
<reference evidence="3" key="3">
    <citation type="submission" date="2024-02" db="UniProtKB">
        <authorList>
            <consortium name="WormBaseParasite"/>
        </authorList>
    </citation>
    <scope>IDENTIFICATION</scope>
    <source>
        <strain evidence="3">pt0022</strain>
    </source>
</reference>
<dbReference type="AlphaFoldDB" id="A0AAF5PKX3"/>
<feature type="transmembrane region" description="Helical" evidence="1">
    <location>
        <begin position="66"/>
        <end position="87"/>
    </location>
</feature>
<proteinExistence type="predicted"/>
<feature type="transmembrane region" description="Helical" evidence="1">
    <location>
        <begin position="12"/>
        <end position="32"/>
    </location>
</feature>
<evidence type="ECO:0000313" key="2">
    <source>
        <dbReference type="Proteomes" id="UP000093561"/>
    </source>
</evidence>
<feature type="transmembrane region" description="Helical" evidence="1">
    <location>
        <begin position="147"/>
        <end position="171"/>
    </location>
</feature>
<name>A0AAF5PKX3_WUCBA</name>
<evidence type="ECO:0000313" key="3">
    <source>
        <dbReference type="WBParaSite" id="mrna-Wban_02180"/>
    </source>
</evidence>
<dbReference type="Proteomes" id="UP000093561">
    <property type="component" value="Unassembled WGS sequence"/>
</dbReference>
<reference evidence="2" key="2">
    <citation type="journal article" date="2016" name="Mol. Ecol.">
        <title>Population genomics of the filarial nematode parasite Wuchereria bancrofti from mosquitoes.</title>
        <authorList>
            <person name="Small S.T."/>
            <person name="Reimer L.J."/>
            <person name="Tisch D.J."/>
            <person name="King C.L."/>
            <person name="Christensen B.M."/>
            <person name="Siba P.M."/>
            <person name="Kazura J.W."/>
            <person name="Serre D."/>
            <person name="Zimmerman P.A."/>
        </authorList>
    </citation>
    <scope>NUCLEOTIDE SEQUENCE</scope>
    <source>
        <strain evidence="2">pt0022</strain>
    </source>
</reference>
<keyword evidence="1" id="KW-0812">Transmembrane</keyword>
<keyword evidence="1" id="KW-1133">Transmembrane helix</keyword>
<feature type="transmembrane region" description="Helical" evidence="1">
    <location>
        <begin position="39"/>
        <end position="60"/>
    </location>
</feature>